<reference evidence="1 2" key="1">
    <citation type="journal article" date="2009" name="Nature">
        <title>The Sorghum bicolor genome and the diversification of grasses.</title>
        <authorList>
            <person name="Paterson A.H."/>
            <person name="Bowers J.E."/>
            <person name="Bruggmann R."/>
            <person name="Dubchak I."/>
            <person name="Grimwood J."/>
            <person name="Gundlach H."/>
            <person name="Haberer G."/>
            <person name="Hellsten U."/>
            <person name="Mitros T."/>
            <person name="Poliakov A."/>
            <person name="Schmutz J."/>
            <person name="Spannagl M."/>
            <person name="Tang H."/>
            <person name="Wang X."/>
            <person name="Wicker T."/>
            <person name="Bharti A.K."/>
            <person name="Chapman J."/>
            <person name="Feltus F.A."/>
            <person name="Gowik U."/>
            <person name="Grigoriev I.V."/>
            <person name="Lyons E."/>
            <person name="Maher C.A."/>
            <person name="Martis M."/>
            <person name="Narechania A."/>
            <person name="Otillar R.P."/>
            <person name="Penning B.W."/>
            <person name="Salamov A.A."/>
            <person name="Wang Y."/>
            <person name="Zhang L."/>
            <person name="Carpita N.C."/>
            <person name="Freeling M."/>
            <person name="Gingle A.R."/>
            <person name="Hash C.T."/>
            <person name="Keller B."/>
            <person name="Klein P."/>
            <person name="Kresovich S."/>
            <person name="McCann M.C."/>
            <person name="Ming R."/>
            <person name="Peterson D.G."/>
            <person name="Mehboob-ur-Rahman"/>
            <person name="Ware D."/>
            <person name="Westhoff P."/>
            <person name="Mayer K.F."/>
            <person name="Messing J."/>
            <person name="Rokhsar D.S."/>
        </authorList>
    </citation>
    <scope>NUCLEOTIDE SEQUENCE [LARGE SCALE GENOMIC DNA]</scope>
    <source>
        <strain evidence="2">cv. BTx623</strain>
    </source>
</reference>
<sequence length="76" mass="7953">MRSLDGPAGRGSRRGQRLFYSGNTGHSCLCARARSSIIGQMRSVAHCSPVTSPGAAAVCHCLTINGVADLETEADY</sequence>
<evidence type="ECO:0000313" key="1">
    <source>
        <dbReference type="EMBL" id="KXG26106.1"/>
    </source>
</evidence>
<reference evidence="2" key="2">
    <citation type="journal article" date="2018" name="Plant J.">
        <title>The Sorghum bicolor reference genome: improved assembly, gene annotations, a transcriptome atlas, and signatures of genome organization.</title>
        <authorList>
            <person name="McCormick R.F."/>
            <person name="Truong S.K."/>
            <person name="Sreedasyam A."/>
            <person name="Jenkins J."/>
            <person name="Shu S."/>
            <person name="Sims D."/>
            <person name="Kennedy M."/>
            <person name="Amirebrahimi M."/>
            <person name="Weers B.D."/>
            <person name="McKinley B."/>
            <person name="Mattison A."/>
            <person name="Morishige D.T."/>
            <person name="Grimwood J."/>
            <person name="Schmutz J."/>
            <person name="Mullet J.E."/>
        </authorList>
    </citation>
    <scope>NUCLEOTIDE SEQUENCE [LARGE SCALE GENOMIC DNA]</scope>
    <source>
        <strain evidence="2">cv. BTx623</strain>
    </source>
</reference>
<name>A0A1B6PKC0_SORBI</name>
<evidence type="ECO:0000313" key="2">
    <source>
        <dbReference type="Proteomes" id="UP000000768"/>
    </source>
</evidence>
<dbReference type="EMBL" id="CM000765">
    <property type="protein sequence ID" value="KXG26106.1"/>
    <property type="molecule type" value="Genomic_DNA"/>
</dbReference>
<organism evidence="1 2">
    <name type="scientific">Sorghum bicolor</name>
    <name type="common">Sorghum</name>
    <name type="synonym">Sorghum vulgare</name>
    <dbReference type="NCBI Taxonomy" id="4558"/>
    <lineage>
        <taxon>Eukaryota</taxon>
        <taxon>Viridiplantae</taxon>
        <taxon>Streptophyta</taxon>
        <taxon>Embryophyta</taxon>
        <taxon>Tracheophyta</taxon>
        <taxon>Spermatophyta</taxon>
        <taxon>Magnoliopsida</taxon>
        <taxon>Liliopsida</taxon>
        <taxon>Poales</taxon>
        <taxon>Poaceae</taxon>
        <taxon>PACMAD clade</taxon>
        <taxon>Panicoideae</taxon>
        <taxon>Andropogonodae</taxon>
        <taxon>Andropogoneae</taxon>
        <taxon>Sorghinae</taxon>
        <taxon>Sorghum</taxon>
    </lineage>
</organism>
<keyword evidence="2" id="KW-1185">Reference proteome</keyword>
<dbReference type="AlphaFoldDB" id="A0A1B6PKC0"/>
<protein>
    <submittedName>
        <fullName evidence="1">Uncharacterized protein</fullName>
    </submittedName>
</protein>
<dbReference type="Proteomes" id="UP000000768">
    <property type="component" value="Chromosome 6"/>
</dbReference>
<gene>
    <name evidence="1" type="ORF">SORBI_3006G051400</name>
</gene>
<dbReference type="InParanoid" id="A0A1B6PKC0"/>
<dbReference type="Gramene" id="KXG26106">
    <property type="protein sequence ID" value="KXG26106"/>
    <property type="gene ID" value="SORBI_3006G051400"/>
</dbReference>
<proteinExistence type="predicted"/>
<accession>A0A1B6PKC0</accession>